<dbReference type="GO" id="GO:0003735">
    <property type="term" value="F:structural constituent of ribosome"/>
    <property type="evidence" value="ECO:0007669"/>
    <property type="project" value="InterPro"/>
</dbReference>
<evidence type="ECO:0000256" key="5">
    <source>
        <dbReference type="HAMAP-Rule" id="MF_01320"/>
    </source>
</evidence>
<dbReference type="SUPFAM" id="SSF50249">
    <property type="entry name" value="Nucleic acid-binding proteins"/>
    <property type="match status" value="1"/>
</dbReference>
<evidence type="ECO:0000313" key="10">
    <source>
        <dbReference type="Proteomes" id="UP000182693"/>
    </source>
</evidence>
<dbReference type="NCBIfam" id="TIGR01171">
    <property type="entry name" value="rplB_bact"/>
    <property type="match status" value="1"/>
</dbReference>
<keyword evidence="5" id="KW-0699">rRNA-binding</keyword>
<evidence type="ECO:0000256" key="2">
    <source>
        <dbReference type="ARBA" id="ARBA00022980"/>
    </source>
</evidence>
<dbReference type="InterPro" id="IPR002171">
    <property type="entry name" value="Ribosomal_uL2"/>
</dbReference>
<dbReference type="PANTHER" id="PTHR13691">
    <property type="entry name" value="RIBOSOMAL PROTEIN L2"/>
    <property type="match status" value="1"/>
</dbReference>
<dbReference type="EMBL" id="MNWX01000014">
    <property type="protein sequence ID" value="OIO65584.1"/>
    <property type="molecule type" value="Genomic_DNA"/>
</dbReference>
<comment type="caution">
    <text evidence="9">The sequence shown here is derived from an EMBL/GenBank/DDBJ whole genome shotgun (WGS) entry which is preliminary data.</text>
</comment>
<feature type="region of interest" description="Disordered" evidence="6">
    <location>
        <begin position="225"/>
        <end position="274"/>
    </location>
</feature>
<dbReference type="SMART" id="SM01383">
    <property type="entry name" value="Ribosomal_L2"/>
    <property type="match status" value="1"/>
</dbReference>
<dbReference type="InterPro" id="IPR022669">
    <property type="entry name" value="Ribosomal_uL2_C"/>
</dbReference>
<dbReference type="STRING" id="1805425.AUJ30_00765"/>
<dbReference type="Gene3D" id="2.30.30.30">
    <property type="match status" value="1"/>
</dbReference>
<dbReference type="AlphaFoldDB" id="A0A1J4XX45"/>
<dbReference type="GO" id="GO:0015934">
    <property type="term" value="C:large ribosomal subunit"/>
    <property type="evidence" value="ECO:0007669"/>
    <property type="project" value="InterPro"/>
</dbReference>
<evidence type="ECO:0000256" key="6">
    <source>
        <dbReference type="SAM" id="MobiDB-lite"/>
    </source>
</evidence>
<comment type="function">
    <text evidence="5">One of the primary rRNA binding proteins. Required for association of the 30S and 50S subunits to form the 70S ribosome, for tRNA binding and peptide bond formation. It has been suggested to have peptidyltransferase activity; this is somewhat controversial. Makes several contacts with the 16S rRNA in the 70S ribosome.</text>
</comment>
<evidence type="ECO:0000256" key="1">
    <source>
        <dbReference type="ARBA" id="ARBA00005636"/>
    </source>
</evidence>
<protein>
    <recommendedName>
        <fullName evidence="4 5">Large ribosomal subunit protein uL2</fullName>
    </recommendedName>
</protein>
<dbReference type="PIRSF" id="PIRSF002158">
    <property type="entry name" value="Ribosomal_L2"/>
    <property type="match status" value="1"/>
</dbReference>
<keyword evidence="5" id="KW-0694">RNA-binding</keyword>
<evidence type="ECO:0000256" key="3">
    <source>
        <dbReference type="ARBA" id="ARBA00023274"/>
    </source>
</evidence>
<feature type="domain" description="Large ribosomal subunit protein uL2 C-terminal" evidence="7">
    <location>
        <begin position="122"/>
        <end position="251"/>
    </location>
</feature>
<dbReference type="InterPro" id="IPR022666">
    <property type="entry name" value="Ribosomal_uL2_RNA-bd_dom"/>
</dbReference>
<name>A0A1J4XX45_9BACT</name>
<organism evidence="9 10">
    <name type="scientific">Candidatus Wolfebacteria bacterium CG1_02_39_135</name>
    <dbReference type="NCBI Taxonomy" id="1805425"/>
    <lineage>
        <taxon>Bacteria</taxon>
        <taxon>Candidatus Wolfeibacteriota</taxon>
    </lineage>
</organism>
<comment type="similarity">
    <text evidence="1 5">Belongs to the universal ribosomal protein uL2 family.</text>
</comment>
<dbReference type="GO" id="GO:0016740">
    <property type="term" value="F:transferase activity"/>
    <property type="evidence" value="ECO:0007669"/>
    <property type="project" value="InterPro"/>
</dbReference>
<evidence type="ECO:0000256" key="4">
    <source>
        <dbReference type="ARBA" id="ARBA00035242"/>
    </source>
</evidence>
<dbReference type="Proteomes" id="UP000182693">
    <property type="component" value="Unassembled WGS sequence"/>
</dbReference>
<dbReference type="InterPro" id="IPR008991">
    <property type="entry name" value="Translation_prot_SH3-like_sf"/>
</dbReference>
<dbReference type="FunFam" id="4.10.950.10:FF:000001">
    <property type="entry name" value="50S ribosomal protein L2"/>
    <property type="match status" value="1"/>
</dbReference>
<dbReference type="PROSITE" id="PS00467">
    <property type="entry name" value="RIBOSOMAL_L2"/>
    <property type="match status" value="1"/>
</dbReference>
<gene>
    <name evidence="5" type="primary">rplB</name>
    <name evidence="9" type="ORF">AUJ30_00765</name>
</gene>
<dbReference type="PANTHER" id="PTHR13691:SF5">
    <property type="entry name" value="LARGE RIBOSOMAL SUBUNIT PROTEIN UL2M"/>
    <property type="match status" value="1"/>
</dbReference>
<accession>A0A1J4XX45</accession>
<dbReference type="Pfam" id="PF03947">
    <property type="entry name" value="Ribosomal_L2_C"/>
    <property type="match status" value="1"/>
</dbReference>
<keyword evidence="2 5" id="KW-0689">Ribosomal protein</keyword>
<comment type="subunit">
    <text evidence="5">Part of the 50S ribosomal subunit. Forms a bridge to the 30S subunit in the 70S ribosome.</text>
</comment>
<evidence type="ECO:0000259" key="8">
    <source>
        <dbReference type="SMART" id="SM01383"/>
    </source>
</evidence>
<feature type="compositionally biased region" description="Basic residues" evidence="6">
    <location>
        <begin position="239"/>
        <end position="274"/>
    </location>
</feature>
<dbReference type="InterPro" id="IPR005880">
    <property type="entry name" value="Ribosomal_uL2_bac/org-type"/>
</dbReference>
<evidence type="ECO:0000313" key="9">
    <source>
        <dbReference type="EMBL" id="OIO65584.1"/>
    </source>
</evidence>
<dbReference type="GO" id="GO:0002181">
    <property type="term" value="P:cytoplasmic translation"/>
    <property type="evidence" value="ECO:0007669"/>
    <property type="project" value="TreeGrafter"/>
</dbReference>
<dbReference type="Pfam" id="PF00181">
    <property type="entry name" value="Ribosomal_L2_N"/>
    <property type="match status" value="1"/>
</dbReference>
<dbReference type="FunFam" id="2.30.30.30:FF:000001">
    <property type="entry name" value="50S ribosomal protein L2"/>
    <property type="match status" value="1"/>
</dbReference>
<dbReference type="InterPro" id="IPR012340">
    <property type="entry name" value="NA-bd_OB-fold"/>
</dbReference>
<reference evidence="9 10" key="1">
    <citation type="journal article" date="2016" name="Environ. Microbiol.">
        <title>Genomic resolution of a cold subsurface aquifer community provides metabolic insights for novel microbes adapted to high CO concentrations.</title>
        <authorList>
            <person name="Probst A.J."/>
            <person name="Castelle C.J."/>
            <person name="Singh A."/>
            <person name="Brown C.T."/>
            <person name="Anantharaman K."/>
            <person name="Sharon I."/>
            <person name="Hug L.A."/>
            <person name="Burstein D."/>
            <person name="Emerson J.B."/>
            <person name="Thomas B.C."/>
            <person name="Banfield J.F."/>
        </authorList>
    </citation>
    <scope>NUCLEOTIDE SEQUENCE [LARGE SCALE GENOMIC DNA]</scope>
    <source>
        <strain evidence="9">CG1_02_39_135</strain>
    </source>
</reference>
<dbReference type="Gene3D" id="2.40.50.140">
    <property type="entry name" value="Nucleic acid-binding proteins"/>
    <property type="match status" value="1"/>
</dbReference>
<sequence length="274" mass="30783">MKYYKPTSPSRRKMTSVDYGILSAVEPLKKLIKRLPNHSGRSSQGRITIRHQGGGAKKLYRIIDFKQDKLDIPAKIETIEYDPYRTAFITRVLYKDGERRYVLASKNMEVGSEIIASENAPLKEGNRLKLKNIPVGYLVYNVELNKGKGGQLARSAGSYAEVLAQENGFVNLKFSSGEIRKVPWDNFASLGQVSNSEHNLVVIGKAGRSRHLGIRPTVRGSAMNPCDHPYGGGEGRALRGTKRPKTKWGKVTGGRKTRRKKKWSNKMIIKRRKS</sequence>
<proteinExistence type="inferred from homology"/>
<dbReference type="Gene3D" id="4.10.950.10">
    <property type="entry name" value="Ribosomal protein L2, domain 3"/>
    <property type="match status" value="1"/>
</dbReference>
<dbReference type="GO" id="GO:0019843">
    <property type="term" value="F:rRNA binding"/>
    <property type="evidence" value="ECO:0007669"/>
    <property type="project" value="UniProtKB-UniRule"/>
</dbReference>
<dbReference type="SMART" id="SM01382">
    <property type="entry name" value="Ribosomal_L2_C"/>
    <property type="match status" value="1"/>
</dbReference>
<keyword evidence="3 5" id="KW-0687">Ribonucleoprotein</keyword>
<dbReference type="InterPro" id="IPR014726">
    <property type="entry name" value="Ribosomal_uL2_dom3"/>
</dbReference>
<dbReference type="SUPFAM" id="SSF50104">
    <property type="entry name" value="Translation proteins SH3-like domain"/>
    <property type="match status" value="1"/>
</dbReference>
<dbReference type="InterPro" id="IPR014722">
    <property type="entry name" value="Rib_uL2_dom2"/>
</dbReference>
<dbReference type="InterPro" id="IPR022671">
    <property type="entry name" value="Ribosomal_uL2_CS"/>
</dbReference>
<feature type="domain" description="Large ribosomal subunit protein uL2 RNA-binding" evidence="8">
    <location>
        <begin position="40"/>
        <end position="116"/>
    </location>
</feature>
<evidence type="ECO:0000259" key="7">
    <source>
        <dbReference type="SMART" id="SM01382"/>
    </source>
</evidence>
<dbReference type="HAMAP" id="MF_01320_B">
    <property type="entry name" value="Ribosomal_uL2_B"/>
    <property type="match status" value="1"/>
</dbReference>